<dbReference type="AlphaFoldDB" id="A0A816HJQ5"/>
<evidence type="ECO:0000313" key="3">
    <source>
        <dbReference type="Proteomes" id="UP000663828"/>
    </source>
</evidence>
<evidence type="ECO:0000313" key="2">
    <source>
        <dbReference type="EMBL" id="CAF1688253.1"/>
    </source>
</evidence>
<proteinExistence type="predicted"/>
<evidence type="ECO:0000256" key="1">
    <source>
        <dbReference type="SAM" id="MobiDB-lite"/>
    </source>
</evidence>
<feature type="non-terminal residue" evidence="2">
    <location>
        <position position="114"/>
    </location>
</feature>
<dbReference type="Proteomes" id="UP000663828">
    <property type="component" value="Unassembled WGS sequence"/>
</dbReference>
<dbReference type="EMBL" id="CAJNOR010018189">
    <property type="protein sequence ID" value="CAF1688253.1"/>
    <property type="molecule type" value="Genomic_DNA"/>
</dbReference>
<sequence>MFTSSDTNLTNLDFELVEELQQNQYLNESMIKDFLSSSTPNSTYRIVKPINTNNKRSGTVQLRRQLTDDGTGKQNTPPNSTGTSVSPLSNSYISRLSSNDNSPIRTTNTIRMTS</sequence>
<comment type="caution">
    <text evidence="2">The sequence shown here is derived from an EMBL/GenBank/DDBJ whole genome shotgun (WGS) entry which is preliminary data.</text>
</comment>
<feature type="region of interest" description="Disordered" evidence="1">
    <location>
        <begin position="66"/>
        <end position="114"/>
    </location>
</feature>
<name>A0A816HJQ5_ADIRI</name>
<accession>A0A816HJQ5</accession>
<gene>
    <name evidence="2" type="ORF">XAT740_LOCUS62770</name>
</gene>
<organism evidence="2 3">
    <name type="scientific">Adineta ricciae</name>
    <name type="common">Rotifer</name>
    <dbReference type="NCBI Taxonomy" id="249248"/>
    <lineage>
        <taxon>Eukaryota</taxon>
        <taxon>Metazoa</taxon>
        <taxon>Spiralia</taxon>
        <taxon>Gnathifera</taxon>
        <taxon>Rotifera</taxon>
        <taxon>Eurotatoria</taxon>
        <taxon>Bdelloidea</taxon>
        <taxon>Adinetida</taxon>
        <taxon>Adinetidae</taxon>
        <taxon>Adineta</taxon>
    </lineage>
</organism>
<feature type="compositionally biased region" description="Polar residues" evidence="1">
    <location>
        <begin position="72"/>
        <end position="114"/>
    </location>
</feature>
<keyword evidence="3" id="KW-1185">Reference proteome</keyword>
<reference evidence="2" key="1">
    <citation type="submission" date="2021-02" db="EMBL/GenBank/DDBJ databases">
        <authorList>
            <person name="Nowell W R."/>
        </authorList>
    </citation>
    <scope>NUCLEOTIDE SEQUENCE</scope>
</reference>
<protein>
    <submittedName>
        <fullName evidence="2">Uncharacterized protein</fullName>
    </submittedName>
</protein>